<protein>
    <submittedName>
        <fullName evidence="7">O-antigen ligase family protein</fullName>
    </submittedName>
</protein>
<feature type="transmembrane region" description="Helical" evidence="5">
    <location>
        <begin position="355"/>
        <end position="375"/>
    </location>
</feature>
<evidence type="ECO:0000313" key="8">
    <source>
        <dbReference type="Proteomes" id="UP000287447"/>
    </source>
</evidence>
<dbReference type="PANTHER" id="PTHR37422:SF13">
    <property type="entry name" value="LIPOPOLYSACCHARIDE BIOSYNTHESIS PROTEIN PA4999-RELATED"/>
    <property type="match status" value="1"/>
</dbReference>
<dbReference type="InterPro" id="IPR007016">
    <property type="entry name" value="O-antigen_ligase-rel_domated"/>
</dbReference>
<dbReference type="AlphaFoldDB" id="A0A3S2W6Z0"/>
<evidence type="ECO:0000256" key="5">
    <source>
        <dbReference type="SAM" id="Phobius"/>
    </source>
</evidence>
<sequence>MVQQPKRNMVLTVLILAVLSIFCALPFLSLIASQQAPIALILLTIFLSLALFVQWRLDPGFTVCLVPDRKMLVWIGITGICLVYIAASCFWSSNPADSLQRLKRLGLLLAIGFLAVFAAQRVPPASHRLMLSVVFAVTGFAALFVSEKVFGLLSNTIWASESDEFKAQFLNRPSTYMVMLAWPAAYAAHRAGKNLVSWALVISLPLVLFWSSSTSGALSAAAGFGAFLVTSLNRKAATILFGAVVFVSVLAIPYAIKNEAFLNAAVSAVRQTGAFSAAHRLGIWNFVASRSDEKPLFGWGVDVGRTLPGAEILLGDVESFSPYLDKLDQTFPTLRSSPALPLHPHNAALQLHLELGVVGAVSFCLVVVYAAFSLAKIGSPSAARYTVAWATSWFVIAYFSIGLWQTWWWALSAICLIQFTYFCRSCGADRYAPTEQCKHR</sequence>
<dbReference type="GO" id="GO:0016020">
    <property type="term" value="C:membrane"/>
    <property type="evidence" value="ECO:0007669"/>
    <property type="project" value="UniProtKB-SubCell"/>
</dbReference>
<keyword evidence="4 5" id="KW-0472">Membrane</keyword>
<keyword evidence="8" id="KW-1185">Reference proteome</keyword>
<proteinExistence type="predicted"/>
<evidence type="ECO:0000259" key="6">
    <source>
        <dbReference type="Pfam" id="PF04932"/>
    </source>
</evidence>
<keyword evidence="7" id="KW-0436">Ligase</keyword>
<feature type="transmembrane region" description="Helical" evidence="5">
    <location>
        <begin position="198"/>
        <end position="229"/>
    </location>
</feature>
<feature type="transmembrane region" description="Helical" evidence="5">
    <location>
        <begin position="236"/>
        <end position="256"/>
    </location>
</feature>
<feature type="transmembrane region" description="Helical" evidence="5">
    <location>
        <begin position="38"/>
        <end position="57"/>
    </location>
</feature>
<feature type="transmembrane region" description="Helical" evidence="5">
    <location>
        <begin position="72"/>
        <end position="93"/>
    </location>
</feature>
<dbReference type="PANTHER" id="PTHR37422">
    <property type="entry name" value="TEICHURONIC ACID BIOSYNTHESIS PROTEIN TUAE"/>
    <property type="match status" value="1"/>
</dbReference>
<dbReference type="Pfam" id="PF04932">
    <property type="entry name" value="Wzy_C"/>
    <property type="match status" value="1"/>
</dbReference>
<feature type="domain" description="O-antigen ligase-related" evidence="6">
    <location>
        <begin position="199"/>
        <end position="364"/>
    </location>
</feature>
<comment type="subcellular location">
    <subcellularLocation>
        <location evidence="1">Membrane</location>
        <topology evidence="1">Multi-pass membrane protein</topology>
    </subcellularLocation>
</comment>
<evidence type="ECO:0000256" key="2">
    <source>
        <dbReference type="ARBA" id="ARBA00022692"/>
    </source>
</evidence>
<feature type="transmembrane region" description="Helical" evidence="5">
    <location>
        <begin position="129"/>
        <end position="153"/>
    </location>
</feature>
<comment type="caution">
    <text evidence="7">The sequence shown here is derived from an EMBL/GenBank/DDBJ whole genome shotgun (WGS) entry which is preliminary data.</text>
</comment>
<feature type="transmembrane region" description="Helical" evidence="5">
    <location>
        <begin position="105"/>
        <end position="123"/>
    </location>
</feature>
<organism evidence="7 8">
    <name type="scientific">Hwanghaeella grinnelliae</name>
    <dbReference type="NCBI Taxonomy" id="2500179"/>
    <lineage>
        <taxon>Bacteria</taxon>
        <taxon>Pseudomonadati</taxon>
        <taxon>Pseudomonadota</taxon>
        <taxon>Alphaproteobacteria</taxon>
        <taxon>Rhodospirillales</taxon>
        <taxon>Rhodospirillaceae</taxon>
        <taxon>Hwanghaeella</taxon>
    </lineage>
</organism>
<feature type="transmembrane region" description="Helical" evidence="5">
    <location>
        <begin position="382"/>
        <end position="401"/>
    </location>
</feature>
<keyword evidence="2 5" id="KW-0812">Transmembrane</keyword>
<evidence type="ECO:0000256" key="3">
    <source>
        <dbReference type="ARBA" id="ARBA00022989"/>
    </source>
</evidence>
<dbReference type="InterPro" id="IPR051533">
    <property type="entry name" value="WaaL-like"/>
</dbReference>
<accession>A0A3S2W6Z0</accession>
<gene>
    <name evidence="7" type="ORF">EOI86_23080</name>
</gene>
<dbReference type="EMBL" id="SADE01000004">
    <property type="protein sequence ID" value="RVU34008.1"/>
    <property type="molecule type" value="Genomic_DNA"/>
</dbReference>
<feature type="transmembrane region" description="Helical" evidence="5">
    <location>
        <begin position="12"/>
        <end position="31"/>
    </location>
</feature>
<evidence type="ECO:0000313" key="7">
    <source>
        <dbReference type="EMBL" id="RVU34008.1"/>
    </source>
</evidence>
<keyword evidence="3 5" id="KW-1133">Transmembrane helix</keyword>
<evidence type="ECO:0000256" key="1">
    <source>
        <dbReference type="ARBA" id="ARBA00004141"/>
    </source>
</evidence>
<name>A0A3S2W6Z0_9PROT</name>
<evidence type="ECO:0000256" key="4">
    <source>
        <dbReference type="ARBA" id="ARBA00023136"/>
    </source>
</evidence>
<reference evidence="8" key="1">
    <citation type="submission" date="2019-01" db="EMBL/GenBank/DDBJ databases">
        <title>Gri0909 isolated from a small marine red alga.</title>
        <authorList>
            <person name="Kim J."/>
            <person name="Jeong S.E."/>
            <person name="Jeon C.O."/>
        </authorList>
    </citation>
    <scope>NUCLEOTIDE SEQUENCE [LARGE SCALE GENOMIC DNA]</scope>
    <source>
        <strain evidence="8">Gri0909</strain>
    </source>
</reference>
<dbReference type="GO" id="GO:0016874">
    <property type="term" value="F:ligase activity"/>
    <property type="evidence" value="ECO:0007669"/>
    <property type="project" value="UniProtKB-KW"/>
</dbReference>
<dbReference type="Proteomes" id="UP000287447">
    <property type="component" value="Unassembled WGS sequence"/>
</dbReference>